<name>A0AAV4J4V0_9GAST</name>
<organism evidence="7 8">
    <name type="scientific">Elysia marginata</name>
    <dbReference type="NCBI Taxonomy" id="1093978"/>
    <lineage>
        <taxon>Eukaryota</taxon>
        <taxon>Metazoa</taxon>
        <taxon>Spiralia</taxon>
        <taxon>Lophotrochozoa</taxon>
        <taxon>Mollusca</taxon>
        <taxon>Gastropoda</taxon>
        <taxon>Heterobranchia</taxon>
        <taxon>Euthyneura</taxon>
        <taxon>Panpulmonata</taxon>
        <taxon>Sacoglossa</taxon>
        <taxon>Placobranchoidea</taxon>
        <taxon>Plakobranchidae</taxon>
        <taxon>Elysia</taxon>
    </lineage>
</organism>
<dbReference type="InterPro" id="IPR000734">
    <property type="entry name" value="TAG_lipase"/>
</dbReference>
<gene>
    <name evidence="7" type="ORF">ElyMa_003247500</name>
</gene>
<evidence type="ECO:0000313" key="8">
    <source>
        <dbReference type="Proteomes" id="UP000762676"/>
    </source>
</evidence>
<dbReference type="PRINTS" id="PR00821">
    <property type="entry name" value="TAGLIPASE"/>
</dbReference>
<feature type="chain" id="PRO_5043360432" evidence="5">
    <location>
        <begin position="29"/>
        <end position="204"/>
    </location>
</feature>
<comment type="caution">
    <text evidence="7">The sequence shown here is derived from an EMBL/GenBank/DDBJ whole genome shotgun (WGS) entry which is preliminary data.</text>
</comment>
<dbReference type="AlphaFoldDB" id="A0AAV4J4V0"/>
<sequence>MAQSFHFGRLWGSFWLFLALLLVQGCNGWFFFHWEATCYTSPPIGCFPTTYPFTNSGGIAPQDPRVIPTFFTSYRHGMPAQTFTASNAREMIGDRYDPTKKTVFVIHGYMEHSRKSWIYRIITELRYKEDANYITVDWGTGAINVNYYQSVANTRVVGAVVALVLQTLQSLGGDPATFHLIGYSLGAHIAGYAGSRLPDLGRIT</sequence>
<keyword evidence="3" id="KW-0964">Secreted</keyword>
<dbReference type="InterPro" id="IPR013818">
    <property type="entry name" value="Lipase"/>
</dbReference>
<protein>
    <submittedName>
        <fullName evidence="7">Pancreatic lipase-related protein</fullName>
    </submittedName>
</protein>
<evidence type="ECO:0000256" key="4">
    <source>
        <dbReference type="RuleBase" id="RU004262"/>
    </source>
</evidence>
<comment type="similarity">
    <text evidence="2 4">Belongs to the AB hydrolase superfamily. Lipase family.</text>
</comment>
<reference evidence="7 8" key="1">
    <citation type="journal article" date="2021" name="Elife">
        <title>Chloroplast acquisition without the gene transfer in kleptoplastic sea slugs, Plakobranchus ocellatus.</title>
        <authorList>
            <person name="Maeda T."/>
            <person name="Takahashi S."/>
            <person name="Yoshida T."/>
            <person name="Shimamura S."/>
            <person name="Takaki Y."/>
            <person name="Nagai Y."/>
            <person name="Toyoda A."/>
            <person name="Suzuki Y."/>
            <person name="Arimoto A."/>
            <person name="Ishii H."/>
            <person name="Satoh N."/>
            <person name="Nishiyama T."/>
            <person name="Hasebe M."/>
            <person name="Maruyama T."/>
            <person name="Minagawa J."/>
            <person name="Obokata J."/>
            <person name="Shigenobu S."/>
        </authorList>
    </citation>
    <scope>NUCLEOTIDE SEQUENCE [LARGE SCALE GENOMIC DNA]</scope>
</reference>
<feature type="domain" description="Lipase" evidence="6">
    <location>
        <begin position="95"/>
        <end position="204"/>
    </location>
</feature>
<comment type="subcellular location">
    <subcellularLocation>
        <location evidence="1">Secreted</location>
    </subcellularLocation>
</comment>
<proteinExistence type="inferred from homology"/>
<dbReference type="GO" id="GO:0016298">
    <property type="term" value="F:lipase activity"/>
    <property type="evidence" value="ECO:0007669"/>
    <property type="project" value="InterPro"/>
</dbReference>
<evidence type="ECO:0000256" key="2">
    <source>
        <dbReference type="ARBA" id="ARBA00010701"/>
    </source>
</evidence>
<dbReference type="GO" id="GO:0016042">
    <property type="term" value="P:lipid catabolic process"/>
    <property type="evidence" value="ECO:0007669"/>
    <property type="project" value="TreeGrafter"/>
</dbReference>
<evidence type="ECO:0000256" key="3">
    <source>
        <dbReference type="ARBA" id="ARBA00022525"/>
    </source>
</evidence>
<evidence type="ECO:0000256" key="5">
    <source>
        <dbReference type="SAM" id="SignalP"/>
    </source>
</evidence>
<dbReference type="EMBL" id="BMAT01006672">
    <property type="protein sequence ID" value="GFS17764.1"/>
    <property type="molecule type" value="Genomic_DNA"/>
</dbReference>
<dbReference type="Pfam" id="PF00151">
    <property type="entry name" value="Lipase"/>
    <property type="match status" value="1"/>
</dbReference>
<dbReference type="Gene3D" id="3.40.50.1820">
    <property type="entry name" value="alpha/beta hydrolase"/>
    <property type="match status" value="1"/>
</dbReference>
<feature type="non-terminal residue" evidence="7">
    <location>
        <position position="204"/>
    </location>
</feature>
<dbReference type="Proteomes" id="UP000762676">
    <property type="component" value="Unassembled WGS sequence"/>
</dbReference>
<accession>A0AAV4J4V0</accession>
<evidence type="ECO:0000256" key="1">
    <source>
        <dbReference type="ARBA" id="ARBA00004613"/>
    </source>
</evidence>
<keyword evidence="5" id="KW-0732">Signal</keyword>
<dbReference type="SUPFAM" id="SSF53474">
    <property type="entry name" value="alpha/beta-Hydrolases"/>
    <property type="match status" value="1"/>
</dbReference>
<evidence type="ECO:0000313" key="7">
    <source>
        <dbReference type="EMBL" id="GFS17764.1"/>
    </source>
</evidence>
<feature type="signal peptide" evidence="5">
    <location>
        <begin position="1"/>
        <end position="28"/>
    </location>
</feature>
<dbReference type="GO" id="GO:0005615">
    <property type="term" value="C:extracellular space"/>
    <property type="evidence" value="ECO:0007669"/>
    <property type="project" value="TreeGrafter"/>
</dbReference>
<dbReference type="InterPro" id="IPR029058">
    <property type="entry name" value="AB_hydrolase_fold"/>
</dbReference>
<evidence type="ECO:0000259" key="6">
    <source>
        <dbReference type="Pfam" id="PF00151"/>
    </source>
</evidence>
<keyword evidence="8" id="KW-1185">Reference proteome</keyword>
<dbReference type="PANTHER" id="PTHR11610">
    <property type="entry name" value="LIPASE"/>
    <property type="match status" value="1"/>
</dbReference>